<sequence length="760" mass="78858">MPVRRLKSKAVAIGLLATHGSANAFGSRDKVAVYWGQNSFGSSGQQAQQSLATYCANTDIDIIPISFLLQMSSGQGGAPAVNFANSGNSCGTFAGTQLLDCPLIGKDIQTCQDQYKKTILLSIGGATYTEGGFKTEQGAVNMANLIWNMFGPPGSNAAGIAADMTAMEAPMITSSFGFGNVSTATILARGALPTNTSAEFLSLDTNIAPILPSSTGLFLNASTGWQSASQSAVTYSDESVEGDAVSTDPAAGAAAITQLEPLIPGQATSRTPTSSPRASTTSSRQTTPSSKPTTKSTTTSSKSSGSLTQLDPSIPGVSTSKSTSSSSKITTTSSKTTTTARRAPTTSSSVPSPPATAPSGMTLVTYTFRTTYTSVETNYETRTEIIRDQGFIRNLNIDGTATDTAGSSEPTSPADDGSEQGAAAAVLRPFHSASVDGFDLDIEAPTQNFVPFAKRLRALMNAANTDANLNRQFYLTVAPQCPYPDVNNDAMLNGGVEFDAVFVQFYNNYCGIQSFIPGAATQWNYNFDTWNKWAVNGSANPNVKVFIGVPAGPTAAGSGYLSVASLKPVIEYSKKFPSFGGIMAWDASQAYVNTGFLSGIKAALVGQVAAPSSTTSRFSSSATSSTPRSTTRSTTVSTTASTTRSTTRSTTPSTTASTTRSTTASLTSPVTSSSTTRSTTRSTTQSTNRSTTTSSRPLTTTSKAKATTPPATTPSNIFSGVPVLSSTTASTSAVPSPPTYAAPPLPPSYKEEFRQFVRGL</sequence>
<feature type="compositionally biased region" description="Pro residues" evidence="9">
    <location>
        <begin position="735"/>
        <end position="747"/>
    </location>
</feature>
<dbReference type="InterPro" id="IPR017853">
    <property type="entry name" value="GH"/>
</dbReference>
<dbReference type="STRING" id="1047168.A0A0F4GA83"/>
<keyword evidence="12" id="KW-1185">Reference proteome</keyword>
<feature type="compositionally biased region" description="Polar residues" evidence="9">
    <location>
        <begin position="398"/>
        <end position="411"/>
    </location>
</feature>
<keyword evidence="4" id="KW-0146">Chitin degradation</keyword>
<feature type="region of interest" description="Disordered" evidence="9">
    <location>
        <begin position="258"/>
        <end position="361"/>
    </location>
</feature>
<evidence type="ECO:0000313" key="11">
    <source>
        <dbReference type="EMBL" id="KJX94286.1"/>
    </source>
</evidence>
<dbReference type="GO" id="GO:0000272">
    <property type="term" value="P:polysaccharide catabolic process"/>
    <property type="evidence" value="ECO:0007669"/>
    <property type="project" value="UniProtKB-KW"/>
</dbReference>
<dbReference type="Proteomes" id="UP000033647">
    <property type="component" value="Unassembled WGS sequence"/>
</dbReference>
<keyword evidence="5" id="KW-0119">Carbohydrate metabolism</keyword>
<feature type="region of interest" description="Disordered" evidence="9">
    <location>
        <begin position="614"/>
        <end position="747"/>
    </location>
</feature>
<evidence type="ECO:0000256" key="1">
    <source>
        <dbReference type="ARBA" id="ARBA00000822"/>
    </source>
</evidence>
<gene>
    <name evidence="11" type="ORF">TI39_contig4204g00018</name>
</gene>
<comment type="catalytic activity">
    <reaction evidence="1">
        <text>Random endo-hydrolysis of N-acetyl-beta-D-glucosaminide (1-&gt;4)-beta-linkages in chitin and chitodextrins.</text>
        <dbReference type="EC" id="3.2.1.14"/>
    </reaction>
</comment>
<dbReference type="GO" id="GO:0005576">
    <property type="term" value="C:extracellular region"/>
    <property type="evidence" value="ECO:0007669"/>
    <property type="project" value="TreeGrafter"/>
</dbReference>
<dbReference type="PROSITE" id="PS01095">
    <property type="entry name" value="GH18_1"/>
    <property type="match status" value="1"/>
</dbReference>
<dbReference type="OrthoDB" id="6020543at2759"/>
<evidence type="ECO:0000256" key="8">
    <source>
        <dbReference type="RuleBase" id="RU000489"/>
    </source>
</evidence>
<dbReference type="PROSITE" id="PS51910">
    <property type="entry name" value="GH18_2"/>
    <property type="match status" value="1"/>
</dbReference>
<dbReference type="EMBL" id="LAFY01004163">
    <property type="protein sequence ID" value="KJX94286.1"/>
    <property type="molecule type" value="Genomic_DNA"/>
</dbReference>
<name>A0A0F4GA83_9PEZI</name>
<feature type="domain" description="GH18" evidence="10">
    <location>
        <begin position="330"/>
        <end position="607"/>
    </location>
</feature>
<evidence type="ECO:0000256" key="7">
    <source>
        <dbReference type="ARBA" id="ARBA00023326"/>
    </source>
</evidence>
<evidence type="ECO:0000256" key="9">
    <source>
        <dbReference type="SAM" id="MobiDB-lite"/>
    </source>
</evidence>
<feature type="compositionally biased region" description="Low complexity" evidence="9">
    <location>
        <begin position="266"/>
        <end position="304"/>
    </location>
</feature>
<dbReference type="EC" id="3.2.1.14" evidence="2"/>
<keyword evidence="7" id="KW-0624">Polysaccharide degradation</keyword>
<dbReference type="PANTHER" id="PTHR45708">
    <property type="entry name" value="ENDOCHITINASE"/>
    <property type="match status" value="1"/>
</dbReference>
<keyword evidence="6 8" id="KW-0326">Glycosidase</keyword>
<dbReference type="InterPro" id="IPR001579">
    <property type="entry name" value="Glyco_hydro_18_chit_AS"/>
</dbReference>
<feature type="region of interest" description="Disordered" evidence="9">
    <location>
        <begin position="398"/>
        <end position="421"/>
    </location>
</feature>
<keyword evidence="3 8" id="KW-0378">Hydrolase</keyword>
<dbReference type="AlphaFoldDB" id="A0A0F4GA83"/>
<dbReference type="PANTHER" id="PTHR45708:SF49">
    <property type="entry name" value="ENDOCHITINASE"/>
    <property type="match status" value="1"/>
</dbReference>
<dbReference type="GO" id="GO:0006032">
    <property type="term" value="P:chitin catabolic process"/>
    <property type="evidence" value="ECO:0007669"/>
    <property type="project" value="UniProtKB-KW"/>
</dbReference>
<dbReference type="GO" id="GO:0008843">
    <property type="term" value="F:endochitinase activity"/>
    <property type="evidence" value="ECO:0007669"/>
    <property type="project" value="UniProtKB-EC"/>
</dbReference>
<evidence type="ECO:0000256" key="6">
    <source>
        <dbReference type="ARBA" id="ARBA00023295"/>
    </source>
</evidence>
<dbReference type="InterPro" id="IPR001223">
    <property type="entry name" value="Glyco_hydro18_cat"/>
</dbReference>
<evidence type="ECO:0000256" key="5">
    <source>
        <dbReference type="ARBA" id="ARBA00023277"/>
    </source>
</evidence>
<evidence type="ECO:0000313" key="12">
    <source>
        <dbReference type="Proteomes" id="UP000033647"/>
    </source>
</evidence>
<feature type="compositionally biased region" description="Low complexity" evidence="9">
    <location>
        <begin position="318"/>
        <end position="350"/>
    </location>
</feature>
<organism evidence="11 12">
    <name type="scientific">Zymoseptoria brevis</name>
    <dbReference type="NCBI Taxonomy" id="1047168"/>
    <lineage>
        <taxon>Eukaryota</taxon>
        <taxon>Fungi</taxon>
        <taxon>Dikarya</taxon>
        <taxon>Ascomycota</taxon>
        <taxon>Pezizomycotina</taxon>
        <taxon>Dothideomycetes</taxon>
        <taxon>Dothideomycetidae</taxon>
        <taxon>Mycosphaerellales</taxon>
        <taxon>Mycosphaerellaceae</taxon>
        <taxon>Zymoseptoria</taxon>
    </lineage>
</organism>
<accession>A0A0F4GA83</accession>
<dbReference type="SUPFAM" id="SSF51445">
    <property type="entry name" value="(Trans)glycosidases"/>
    <property type="match status" value="2"/>
</dbReference>
<dbReference type="InterPro" id="IPR050542">
    <property type="entry name" value="Glycosyl_Hydrlase18_Chitinase"/>
</dbReference>
<evidence type="ECO:0000259" key="10">
    <source>
        <dbReference type="PROSITE" id="PS51910"/>
    </source>
</evidence>
<feature type="compositionally biased region" description="Low complexity" evidence="9">
    <location>
        <begin position="614"/>
        <end position="715"/>
    </location>
</feature>
<dbReference type="Gene3D" id="3.20.20.80">
    <property type="entry name" value="Glycosidases"/>
    <property type="match status" value="2"/>
</dbReference>
<protein>
    <recommendedName>
        <fullName evidence="2">chitinase</fullName>
        <ecNumber evidence="2">3.2.1.14</ecNumber>
    </recommendedName>
</protein>
<evidence type="ECO:0000256" key="2">
    <source>
        <dbReference type="ARBA" id="ARBA00012729"/>
    </source>
</evidence>
<evidence type="ECO:0000256" key="3">
    <source>
        <dbReference type="ARBA" id="ARBA00022801"/>
    </source>
</evidence>
<dbReference type="Pfam" id="PF00704">
    <property type="entry name" value="Glyco_hydro_18"/>
    <property type="match status" value="1"/>
</dbReference>
<proteinExistence type="predicted"/>
<reference evidence="11 12" key="1">
    <citation type="submission" date="2015-03" db="EMBL/GenBank/DDBJ databases">
        <title>RNA-seq based gene annotation and comparative genomics of four Zymoseptoria species reveal species-specific pathogenicity related genes and transposable element activity.</title>
        <authorList>
            <person name="Grandaubert J."/>
            <person name="Bhattacharyya A."/>
            <person name="Stukenbrock E.H."/>
        </authorList>
    </citation>
    <scope>NUCLEOTIDE SEQUENCE [LARGE SCALE GENOMIC DNA]</scope>
    <source>
        <strain evidence="11 12">Zb18110</strain>
    </source>
</reference>
<feature type="compositionally biased region" description="Low complexity" evidence="9">
    <location>
        <begin position="722"/>
        <end position="734"/>
    </location>
</feature>
<evidence type="ECO:0000256" key="4">
    <source>
        <dbReference type="ARBA" id="ARBA00023024"/>
    </source>
</evidence>
<comment type="caution">
    <text evidence="11">The sequence shown here is derived from an EMBL/GenBank/DDBJ whole genome shotgun (WGS) entry which is preliminary data.</text>
</comment>